<comment type="similarity">
    <text evidence="2">Belongs to the AKH/HRTH/RPCH family.</text>
</comment>
<evidence type="ECO:0000256" key="7">
    <source>
        <dbReference type="ARBA" id="ARBA00023283"/>
    </source>
</evidence>
<dbReference type="GO" id="GO:0005179">
    <property type="term" value="F:hormone activity"/>
    <property type="evidence" value="ECO:0007669"/>
    <property type="project" value="UniProtKB-KW"/>
</dbReference>
<dbReference type="AlphaFoldDB" id="A0AAW2FJE3"/>
<dbReference type="Proteomes" id="UP001430953">
    <property type="component" value="Unassembled WGS sequence"/>
</dbReference>
<evidence type="ECO:0000256" key="3">
    <source>
        <dbReference type="ARBA" id="ARBA00022525"/>
    </source>
</evidence>
<evidence type="ECO:0000256" key="1">
    <source>
        <dbReference type="ARBA" id="ARBA00004613"/>
    </source>
</evidence>
<accession>A0AAW2FJE3</accession>
<evidence type="ECO:0000256" key="8">
    <source>
        <dbReference type="ARBA" id="ARBA00023320"/>
    </source>
</evidence>
<reference evidence="9 10" key="1">
    <citation type="submission" date="2023-03" db="EMBL/GenBank/DDBJ databases">
        <title>High recombination rates correlate with genetic variation in Cardiocondyla obscurior ants.</title>
        <authorList>
            <person name="Errbii M."/>
        </authorList>
    </citation>
    <scope>NUCLEOTIDE SEQUENCE [LARGE SCALE GENOMIC DNA]</scope>
    <source>
        <strain evidence="9">Alpha-2009</strain>
        <tissue evidence="9">Whole body</tissue>
    </source>
</reference>
<evidence type="ECO:0000256" key="2">
    <source>
        <dbReference type="ARBA" id="ARBA00006145"/>
    </source>
</evidence>
<organism evidence="9 10">
    <name type="scientific">Cardiocondyla obscurior</name>
    <dbReference type="NCBI Taxonomy" id="286306"/>
    <lineage>
        <taxon>Eukaryota</taxon>
        <taxon>Metazoa</taxon>
        <taxon>Ecdysozoa</taxon>
        <taxon>Arthropoda</taxon>
        <taxon>Hexapoda</taxon>
        <taxon>Insecta</taxon>
        <taxon>Pterygota</taxon>
        <taxon>Neoptera</taxon>
        <taxon>Endopterygota</taxon>
        <taxon>Hymenoptera</taxon>
        <taxon>Apocrita</taxon>
        <taxon>Aculeata</taxon>
        <taxon>Formicoidea</taxon>
        <taxon>Formicidae</taxon>
        <taxon>Myrmicinae</taxon>
        <taxon>Cardiocondyla</taxon>
    </lineage>
</organism>
<dbReference type="InterPro" id="IPR002047">
    <property type="entry name" value="Adipokinetic_hormone_CS"/>
</dbReference>
<dbReference type="GO" id="GO:0005576">
    <property type="term" value="C:extracellular region"/>
    <property type="evidence" value="ECO:0007669"/>
    <property type="project" value="UniProtKB-SubCell"/>
</dbReference>
<keyword evidence="5" id="KW-0732">Signal</keyword>
<gene>
    <name evidence="9" type="ORF">PUN28_011465</name>
</gene>
<keyword evidence="7" id="KW-0873">Pyrrolidone carboxylic acid</keyword>
<proteinExistence type="inferred from homology"/>
<evidence type="ECO:0000313" key="10">
    <source>
        <dbReference type="Proteomes" id="UP001430953"/>
    </source>
</evidence>
<keyword evidence="10" id="KW-1185">Reference proteome</keyword>
<evidence type="ECO:0000256" key="5">
    <source>
        <dbReference type="ARBA" id="ARBA00022729"/>
    </source>
</evidence>
<keyword evidence="6" id="KW-0027">Amidation</keyword>
<keyword evidence="3" id="KW-0964">Secreted</keyword>
<evidence type="ECO:0000256" key="4">
    <source>
        <dbReference type="ARBA" id="ARBA00022702"/>
    </source>
</evidence>
<dbReference type="Pfam" id="PF06377">
    <property type="entry name" value="Adipokin_hormo"/>
    <property type="match status" value="1"/>
</dbReference>
<protein>
    <recommendedName>
        <fullName evidence="11">Adipokinetic hormone</fullName>
    </recommendedName>
</protein>
<comment type="caution">
    <text evidence="9">The sequence shown here is derived from an EMBL/GenBank/DDBJ whole genome shotgun (WGS) entry which is preliminary data.</text>
</comment>
<keyword evidence="8" id="KW-0527">Neuropeptide</keyword>
<dbReference type="GO" id="GO:0007218">
    <property type="term" value="P:neuropeptide signaling pathway"/>
    <property type="evidence" value="ECO:0007669"/>
    <property type="project" value="UniProtKB-KW"/>
</dbReference>
<dbReference type="InterPro" id="IPR010475">
    <property type="entry name" value="AKH/RPCH_hormone"/>
</dbReference>
<name>A0AAW2FJE3_9HYME</name>
<sequence length="119" mass="13561">MDFAETKMSFQNRHRAYCLERKPNHSVPTSIRKCCAMFCKMSVRLFAVAFLFLILVTNGEAQLNFSTGWGQGKRSQDVRIRSSNADCSSQGASLEQLLKLYSFIQVEAQRILDCQTLNK</sequence>
<dbReference type="EMBL" id="JADYXP020000011">
    <property type="protein sequence ID" value="KAL0114165.1"/>
    <property type="molecule type" value="Genomic_DNA"/>
</dbReference>
<evidence type="ECO:0008006" key="11">
    <source>
        <dbReference type="Google" id="ProtNLM"/>
    </source>
</evidence>
<keyword evidence="4" id="KW-0372">Hormone</keyword>
<dbReference type="PROSITE" id="PS00256">
    <property type="entry name" value="AKH"/>
    <property type="match status" value="1"/>
</dbReference>
<comment type="subcellular location">
    <subcellularLocation>
        <location evidence="1">Secreted</location>
    </subcellularLocation>
</comment>
<evidence type="ECO:0000313" key="9">
    <source>
        <dbReference type="EMBL" id="KAL0114165.1"/>
    </source>
</evidence>
<evidence type="ECO:0000256" key="6">
    <source>
        <dbReference type="ARBA" id="ARBA00022815"/>
    </source>
</evidence>